<accession>A0A9P7L116</accession>
<organism evidence="2 3">
    <name type="scientific">Fusarium xylarioides</name>
    <dbReference type="NCBI Taxonomy" id="221167"/>
    <lineage>
        <taxon>Eukaryota</taxon>
        <taxon>Fungi</taxon>
        <taxon>Dikarya</taxon>
        <taxon>Ascomycota</taxon>
        <taxon>Pezizomycotina</taxon>
        <taxon>Sordariomycetes</taxon>
        <taxon>Hypocreomycetidae</taxon>
        <taxon>Hypocreales</taxon>
        <taxon>Nectriaceae</taxon>
        <taxon>Fusarium</taxon>
        <taxon>Fusarium fujikuroi species complex</taxon>
    </lineage>
</organism>
<keyword evidence="3" id="KW-1185">Reference proteome</keyword>
<gene>
    <name evidence="2" type="ORF">H9Q72_011948</name>
</gene>
<feature type="region of interest" description="Disordered" evidence="1">
    <location>
        <begin position="298"/>
        <end position="321"/>
    </location>
</feature>
<evidence type="ECO:0000313" key="3">
    <source>
        <dbReference type="Proteomes" id="UP000750502"/>
    </source>
</evidence>
<feature type="region of interest" description="Disordered" evidence="1">
    <location>
        <begin position="1"/>
        <end position="55"/>
    </location>
</feature>
<dbReference type="OrthoDB" id="5053391at2759"/>
<dbReference type="AlphaFoldDB" id="A0A9P7L116"/>
<dbReference type="Proteomes" id="UP000750502">
    <property type="component" value="Unassembled WGS sequence"/>
</dbReference>
<reference evidence="2" key="2">
    <citation type="submission" date="2020-10" db="EMBL/GenBank/DDBJ databases">
        <authorList>
            <person name="Peck L.D."/>
            <person name="Nowell R.W."/>
            <person name="Flood J."/>
            <person name="Ryan M.J."/>
            <person name="Barraclough T.G."/>
        </authorList>
    </citation>
    <scope>NUCLEOTIDE SEQUENCE</scope>
    <source>
        <strain evidence="2">IMI 127659i</strain>
    </source>
</reference>
<name>A0A9P7L116_9HYPO</name>
<sequence>MSDRLPILKGDDLIPTNDIPSETSLLKTNPLEQTVTTPSLPSPQSEDSNMAHYSNLPLGLQPSVVVPREDVPPGHVRLLGGFMCPVDLTEPKEEPKEDSDAETSVYHCPVGILEPEDVDEFPGEHFPDDEETKNVLSPIGPKHPMLYLRDNRAPTASDGHTSSPFQEFSTLYQHINSTFPQSVGPEHLHPIDTQTRLRMTPHHAMNPPSSGFVQPVAPYHPKPIVPGFPQPIGPPSAHPMVYYHAERIFDPHGQALSPQPVQPMITHHATPNNSDSVQSLIHQDSQAVAVDQRQRIGSLGEMLSGSRKEDPTPNPPRRRSTITFNPQAIVFTPSPTKAGLIKPGETESALSPTDVGMITYDASEFTHNPADIGMSPNEETGVEGFIAPAANAEDTMVDTLQDTYKKILAIEDERDREDAINEFYYMQAKPWTDEMTRLEKEEQEFEERKRRFAHK</sequence>
<proteinExistence type="predicted"/>
<reference evidence="2" key="1">
    <citation type="journal article" date="2020" name="bioRxiv">
        <title>Historical genomics reveals the evolutionary mechanisms behind multiple outbreaks of the host-specific coffee wilt pathogen Fusarium xylarioides.</title>
        <authorList>
            <person name="Peck D."/>
            <person name="Nowell R.W."/>
            <person name="Flood J."/>
            <person name="Ryan M.J."/>
            <person name="Barraclough T.G."/>
        </authorList>
    </citation>
    <scope>NUCLEOTIDE SEQUENCE</scope>
    <source>
        <strain evidence="2">IMI 127659i</strain>
    </source>
</reference>
<feature type="compositionally biased region" description="Polar residues" evidence="1">
    <location>
        <begin position="18"/>
        <end position="52"/>
    </location>
</feature>
<protein>
    <submittedName>
        <fullName evidence="2">Uncharacterized protein</fullName>
    </submittedName>
</protein>
<dbReference type="EMBL" id="JADFTT010000595">
    <property type="protein sequence ID" value="KAG5759942.1"/>
    <property type="molecule type" value="Genomic_DNA"/>
</dbReference>
<comment type="caution">
    <text evidence="2">The sequence shown here is derived from an EMBL/GenBank/DDBJ whole genome shotgun (WGS) entry which is preliminary data.</text>
</comment>
<evidence type="ECO:0000313" key="2">
    <source>
        <dbReference type="EMBL" id="KAG5759942.1"/>
    </source>
</evidence>
<evidence type="ECO:0000256" key="1">
    <source>
        <dbReference type="SAM" id="MobiDB-lite"/>
    </source>
</evidence>